<dbReference type="OrthoDB" id="5952526at2759"/>
<comment type="caution">
    <text evidence="9">The sequence shown here is derived from an EMBL/GenBank/DDBJ whole genome shotgun (WGS) entry which is preliminary data.</text>
</comment>
<dbReference type="InterPro" id="IPR051559">
    <property type="entry name" value="HIF_prolyl_hydroxylases"/>
</dbReference>
<feature type="domain" description="Fe2OG dioxygenase" evidence="8">
    <location>
        <begin position="441"/>
        <end position="551"/>
    </location>
</feature>
<keyword evidence="3" id="KW-0847">Vitamin C</keyword>
<keyword evidence="2" id="KW-0479">Metal-binding</keyword>
<gene>
    <name evidence="9" type="primary">Egln1</name>
    <name evidence="9" type="ORF">SNAT2548_LOCUS11944</name>
</gene>
<name>A0A812LJW0_9DINO</name>
<dbReference type="PANTHER" id="PTHR12907">
    <property type="entry name" value="EGL NINE HOMOLOG-RELATED"/>
    <property type="match status" value="1"/>
</dbReference>
<evidence type="ECO:0000259" key="8">
    <source>
        <dbReference type="PROSITE" id="PS51471"/>
    </source>
</evidence>
<evidence type="ECO:0000256" key="2">
    <source>
        <dbReference type="ARBA" id="ARBA00022723"/>
    </source>
</evidence>
<evidence type="ECO:0000256" key="5">
    <source>
        <dbReference type="ARBA" id="ARBA00023002"/>
    </source>
</evidence>
<dbReference type="PROSITE" id="PS51471">
    <property type="entry name" value="FE2OG_OXY"/>
    <property type="match status" value="1"/>
</dbReference>
<dbReference type="Gene3D" id="2.60.120.620">
    <property type="entry name" value="q2cbj1_9rhob like domain"/>
    <property type="match status" value="1"/>
</dbReference>
<keyword evidence="7" id="KW-0175">Coiled coil</keyword>
<dbReference type="InterPro" id="IPR006620">
    <property type="entry name" value="Pro_4_hyd_alph"/>
</dbReference>
<protein>
    <submittedName>
        <fullName evidence="9">Egln1 protein</fullName>
    </submittedName>
</protein>
<proteinExistence type="predicted"/>
<keyword evidence="5" id="KW-0560">Oxidoreductase</keyword>
<evidence type="ECO:0000256" key="4">
    <source>
        <dbReference type="ARBA" id="ARBA00022964"/>
    </source>
</evidence>
<accession>A0A812LJW0</accession>
<dbReference type="SMART" id="SM00702">
    <property type="entry name" value="P4Hc"/>
    <property type="match status" value="1"/>
</dbReference>
<dbReference type="GO" id="GO:0031418">
    <property type="term" value="F:L-ascorbic acid binding"/>
    <property type="evidence" value="ECO:0007669"/>
    <property type="project" value="UniProtKB-KW"/>
</dbReference>
<comment type="cofactor">
    <cofactor evidence="1">
        <name>L-ascorbate</name>
        <dbReference type="ChEBI" id="CHEBI:38290"/>
    </cofactor>
</comment>
<dbReference type="InterPro" id="IPR044862">
    <property type="entry name" value="Pro_4_hyd_alph_FE2OG_OXY"/>
</dbReference>
<keyword evidence="4" id="KW-0223">Dioxygenase</keyword>
<keyword evidence="10" id="KW-1185">Reference proteome</keyword>
<feature type="coiled-coil region" evidence="7">
    <location>
        <begin position="232"/>
        <end position="259"/>
    </location>
</feature>
<dbReference type="Proteomes" id="UP000604046">
    <property type="component" value="Unassembled WGS sequence"/>
</dbReference>
<dbReference type="InterPro" id="IPR005123">
    <property type="entry name" value="Oxoglu/Fe-dep_dioxygenase_dom"/>
</dbReference>
<dbReference type="AlphaFoldDB" id="A0A812LJW0"/>
<evidence type="ECO:0000256" key="7">
    <source>
        <dbReference type="SAM" id="Coils"/>
    </source>
</evidence>
<evidence type="ECO:0000256" key="3">
    <source>
        <dbReference type="ARBA" id="ARBA00022896"/>
    </source>
</evidence>
<evidence type="ECO:0000256" key="6">
    <source>
        <dbReference type="ARBA" id="ARBA00023004"/>
    </source>
</evidence>
<dbReference type="PANTHER" id="PTHR12907:SF26">
    <property type="entry name" value="HIF PROLYL HYDROXYLASE, ISOFORM C"/>
    <property type="match status" value="1"/>
</dbReference>
<reference evidence="9" key="1">
    <citation type="submission" date="2021-02" db="EMBL/GenBank/DDBJ databases">
        <authorList>
            <person name="Dougan E. K."/>
            <person name="Rhodes N."/>
            <person name="Thang M."/>
            <person name="Chan C."/>
        </authorList>
    </citation>
    <scope>NUCLEOTIDE SEQUENCE</scope>
</reference>
<dbReference type="EMBL" id="CAJNDS010001112">
    <property type="protein sequence ID" value="CAE7247837.1"/>
    <property type="molecule type" value="Genomic_DNA"/>
</dbReference>
<dbReference type="GO" id="GO:0071456">
    <property type="term" value="P:cellular response to hypoxia"/>
    <property type="evidence" value="ECO:0007669"/>
    <property type="project" value="TreeGrafter"/>
</dbReference>
<dbReference type="GO" id="GO:0031543">
    <property type="term" value="F:peptidyl-proline dioxygenase activity"/>
    <property type="evidence" value="ECO:0007669"/>
    <property type="project" value="TreeGrafter"/>
</dbReference>
<sequence>MCRQLLNIAHALKRAAHASGSEAVDWVIHLDHDELFLPPPQGLQAHFKHLEASDCRLCLYQNFEAVPQDHTLTPFVDVTLFKVPSGRVSKTPAGMAGMNFWARRTKANNYFLYYDNGKSAVRVSRDREIAPTSVHLLYPPDDLEELITGQHGWTNFAAHELADMNLTWLSSSHDEVVAASKVLHYPATHYERLWRKYDHLGNFPSVRFGGDLVVPPSFHLEARDEYLKHSTKEKQLEKLKELLENAAFLRSEAEVQSQLETGSVVVIDTVKESLRRGVWVPPRQLRPSLFKMLQRRPGVKGMERLQTMKRRPAEVCFGKGGILKNLDTALDVIVQSLCSNGWVACGLGAHESLMARALEEAKSLKPRMSRGTTVIQNEVIDPNKPNADREDQILFLQEQGLSGPSAAKGPAPTLALLESAIIDIVMHLDPRLQRSDLQLRITERCDGMLSHYEKGGAYSAHIDNADGDGRVDGRVLTAVLYLNVGWDRYAGGELAIFQAEHGDIGDANCQGKWNMVHPEAGTLVFLRADHVLHEVRGAHAERYALSVWFCGQHADYGGS</sequence>
<dbReference type="Pfam" id="PF13640">
    <property type="entry name" value="2OG-FeII_Oxy_3"/>
    <property type="match status" value="1"/>
</dbReference>
<organism evidence="9 10">
    <name type="scientific">Symbiodinium natans</name>
    <dbReference type="NCBI Taxonomy" id="878477"/>
    <lineage>
        <taxon>Eukaryota</taxon>
        <taxon>Sar</taxon>
        <taxon>Alveolata</taxon>
        <taxon>Dinophyceae</taxon>
        <taxon>Suessiales</taxon>
        <taxon>Symbiodiniaceae</taxon>
        <taxon>Symbiodinium</taxon>
    </lineage>
</organism>
<evidence type="ECO:0000256" key="1">
    <source>
        <dbReference type="ARBA" id="ARBA00001961"/>
    </source>
</evidence>
<evidence type="ECO:0000313" key="9">
    <source>
        <dbReference type="EMBL" id="CAE7247837.1"/>
    </source>
</evidence>
<evidence type="ECO:0000313" key="10">
    <source>
        <dbReference type="Proteomes" id="UP000604046"/>
    </source>
</evidence>
<keyword evidence="6" id="KW-0408">Iron</keyword>
<dbReference type="GO" id="GO:0008198">
    <property type="term" value="F:ferrous iron binding"/>
    <property type="evidence" value="ECO:0007669"/>
    <property type="project" value="TreeGrafter"/>
</dbReference>